<reference evidence="14 15" key="1">
    <citation type="submission" date="2019-08" db="EMBL/GenBank/DDBJ databases">
        <title>Deep-cultivation of Planctomycetes and their phenomic and genomic characterization uncovers novel biology.</title>
        <authorList>
            <person name="Wiegand S."/>
            <person name="Jogler M."/>
            <person name="Boedeker C."/>
            <person name="Pinto D."/>
            <person name="Vollmers J."/>
            <person name="Rivas-Marin E."/>
            <person name="Kohn T."/>
            <person name="Peeters S.H."/>
            <person name="Heuer A."/>
            <person name="Rast P."/>
            <person name="Oberbeckmann S."/>
            <person name="Bunk B."/>
            <person name="Jeske O."/>
            <person name="Meyerdierks A."/>
            <person name="Storesund J.E."/>
            <person name="Kallscheuer N."/>
            <person name="Luecker S."/>
            <person name="Lage O.M."/>
            <person name="Pohl T."/>
            <person name="Merkel B.J."/>
            <person name="Hornburger P."/>
            <person name="Mueller R.-W."/>
            <person name="Bruemmer F."/>
            <person name="Labrenz M."/>
            <person name="Spormann A.M."/>
            <person name="Op Den Camp H."/>
            <person name="Overmann J."/>
            <person name="Amann R."/>
            <person name="Jetten M.S.M."/>
            <person name="Mascher T."/>
            <person name="Medema M.H."/>
            <person name="Devos D.P."/>
            <person name="Kaster A.-K."/>
            <person name="Ovreas L."/>
            <person name="Rohde M."/>
            <person name="Galperin M.Y."/>
            <person name="Jogler C."/>
        </authorList>
    </citation>
    <scope>NUCLEOTIDE SEQUENCE [LARGE SCALE GENOMIC DNA]</scope>
    <source>
        <strain evidence="14 15">LF1</strain>
    </source>
</reference>
<feature type="region of interest" description="Disordered" evidence="13">
    <location>
        <begin position="1"/>
        <end position="23"/>
    </location>
</feature>
<evidence type="ECO:0000313" key="14">
    <source>
        <dbReference type="EMBL" id="KAA1257604.1"/>
    </source>
</evidence>
<name>A0A5B1CE29_9BACT</name>
<dbReference type="EMBL" id="VRLW01000001">
    <property type="protein sequence ID" value="KAA1257604.1"/>
    <property type="molecule type" value="Genomic_DNA"/>
</dbReference>
<evidence type="ECO:0000256" key="3">
    <source>
        <dbReference type="ARBA" id="ARBA00005002"/>
    </source>
</evidence>
<evidence type="ECO:0000256" key="5">
    <source>
        <dbReference type="ARBA" id="ARBA00022516"/>
    </source>
</evidence>
<evidence type="ECO:0000256" key="4">
    <source>
        <dbReference type="ARBA" id="ARBA00012745"/>
    </source>
</evidence>
<dbReference type="EC" id="3.5.1.108" evidence="4 12"/>
<evidence type="ECO:0000256" key="12">
    <source>
        <dbReference type="NCBIfam" id="TIGR00325"/>
    </source>
</evidence>
<dbReference type="GO" id="GO:0046872">
    <property type="term" value="F:metal ion binding"/>
    <property type="evidence" value="ECO:0007669"/>
    <property type="project" value="UniProtKB-KW"/>
</dbReference>
<dbReference type="InterPro" id="IPR020568">
    <property type="entry name" value="Ribosomal_Su5_D2-typ_SF"/>
</dbReference>
<gene>
    <name evidence="14" type="primary">lpxC</name>
    <name evidence="14" type="ORF">LF1_00920</name>
</gene>
<evidence type="ECO:0000256" key="9">
    <source>
        <dbReference type="ARBA" id="ARBA00022833"/>
    </source>
</evidence>
<comment type="cofactor">
    <cofactor evidence="1">
        <name>Zn(2+)</name>
        <dbReference type="ChEBI" id="CHEBI:29105"/>
    </cofactor>
</comment>
<dbReference type="UniPathway" id="UPA00359">
    <property type="reaction ID" value="UER00478"/>
</dbReference>
<dbReference type="Pfam" id="PF03331">
    <property type="entry name" value="LpxC"/>
    <property type="match status" value="1"/>
</dbReference>
<keyword evidence="5" id="KW-0444">Lipid biosynthesis</keyword>
<protein>
    <recommendedName>
        <fullName evidence="4 12">UDP-3-O-acyl-N-acetylglucosamine deacetylase</fullName>
        <ecNumber evidence="4 12">3.5.1.108</ecNumber>
    </recommendedName>
</protein>
<dbReference type="GO" id="GO:0016020">
    <property type="term" value="C:membrane"/>
    <property type="evidence" value="ECO:0007669"/>
    <property type="project" value="GOC"/>
</dbReference>
<dbReference type="PANTHER" id="PTHR33694:SF1">
    <property type="entry name" value="UDP-3-O-ACYL-N-ACETYLGLUCOSAMINE DEACETYLASE 1, MITOCHONDRIAL-RELATED"/>
    <property type="match status" value="1"/>
</dbReference>
<dbReference type="RefSeq" id="WP_235033116.1">
    <property type="nucleotide sequence ID" value="NZ_LWSK01000013.1"/>
</dbReference>
<evidence type="ECO:0000256" key="6">
    <source>
        <dbReference type="ARBA" id="ARBA00022556"/>
    </source>
</evidence>
<keyword evidence="10" id="KW-0443">Lipid metabolism</keyword>
<dbReference type="InterPro" id="IPR011334">
    <property type="entry name" value="UDP-acyl_GlcNac_deAcase_C"/>
</dbReference>
<evidence type="ECO:0000256" key="8">
    <source>
        <dbReference type="ARBA" id="ARBA00022801"/>
    </source>
</evidence>
<accession>A0A5B1CE29</accession>
<dbReference type="NCBIfam" id="TIGR00325">
    <property type="entry name" value="lpxC"/>
    <property type="match status" value="1"/>
</dbReference>
<keyword evidence="6" id="KW-0441">Lipid A biosynthesis</keyword>
<dbReference type="Proteomes" id="UP000322699">
    <property type="component" value="Unassembled WGS sequence"/>
</dbReference>
<dbReference type="AlphaFoldDB" id="A0A5B1CE29"/>
<evidence type="ECO:0000256" key="2">
    <source>
        <dbReference type="ARBA" id="ARBA00002923"/>
    </source>
</evidence>
<dbReference type="GO" id="GO:0103117">
    <property type="term" value="F:UDP-3-O-acyl-N-acetylglucosamine deacetylase activity"/>
    <property type="evidence" value="ECO:0007669"/>
    <property type="project" value="UniProtKB-UniRule"/>
</dbReference>
<organism evidence="14 15">
    <name type="scientific">Rubripirellula obstinata</name>
    <dbReference type="NCBI Taxonomy" id="406547"/>
    <lineage>
        <taxon>Bacteria</taxon>
        <taxon>Pseudomonadati</taxon>
        <taxon>Planctomycetota</taxon>
        <taxon>Planctomycetia</taxon>
        <taxon>Pirellulales</taxon>
        <taxon>Pirellulaceae</taxon>
        <taxon>Rubripirellula</taxon>
    </lineage>
</organism>
<dbReference type="Gene3D" id="3.30.230.20">
    <property type="entry name" value="lpxc deacetylase, domain 1"/>
    <property type="match status" value="1"/>
</dbReference>
<comment type="caution">
    <text evidence="14">The sequence shown here is derived from an EMBL/GenBank/DDBJ whole genome shotgun (WGS) entry which is preliminary data.</text>
</comment>
<evidence type="ECO:0000256" key="7">
    <source>
        <dbReference type="ARBA" id="ARBA00022723"/>
    </source>
</evidence>
<dbReference type="InterPro" id="IPR004463">
    <property type="entry name" value="UDP-acyl_GlcNac_deAcase"/>
</dbReference>
<evidence type="ECO:0000256" key="13">
    <source>
        <dbReference type="SAM" id="MobiDB-lite"/>
    </source>
</evidence>
<keyword evidence="9" id="KW-0862">Zinc</keyword>
<comment type="function">
    <text evidence="2">Catalyzes the hydrolysis of UDP-3-O-myristoyl-N-acetylglucosamine to form UDP-3-O-myristoylglucosamine and acetate, the committed step in lipid A biosynthesis.</text>
</comment>
<keyword evidence="8 14" id="KW-0378">Hydrolase</keyword>
<dbReference type="SUPFAM" id="SSF54211">
    <property type="entry name" value="Ribosomal protein S5 domain 2-like"/>
    <property type="match status" value="2"/>
</dbReference>
<dbReference type="InterPro" id="IPR015870">
    <property type="entry name" value="UDP-acyl_N-AcGlcN_deAcase_N"/>
</dbReference>
<evidence type="ECO:0000256" key="11">
    <source>
        <dbReference type="ARBA" id="ARBA00024535"/>
    </source>
</evidence>
<keyword evidence="7" id="KW-0479">Metal-binding</keyword>
<feature type="compositionally biased region" description="Basic and acidic residues" evidence="13">
    <location>
        <begin position="10"/>
        <end position="23"/>
    </location>
</feature>
<proteinExistence type="predicted"/>
<comment type="pathway">
    <text evidence="3">Glycolipid biosynthesis; lipid IV(A) biosynthesis; lipid IV(A) from (3R)-3-hydroxytetradecanoyl-[acyl-carrier-protein] and UDP-N-acetyl-alpha-D-glucosamine: step 2/6.</text>
</comment>
<evidence type="ECO:0000256" key="10">
    <source>
        <dbReference type="ARBA" id="ARBA00023098"/>
    </source>
</evidence>
<dbReference type="GO" id="GO:0009245">
    <property type="term" value="P:lipid A biosynthetic process"/>
    <property type="evidence" value="ECO:0007669"/>
    <property type="project" value="UniProtKB-UniRule"/>
</dbReference>
<dbReference type="PANTHER" id="PTHR33694">
    <property type="entry name" value="UDP-3-O-ACYL-N-ACETYLGLUCOSAMINE DEACETYLASE 1, MITOCHONDRIAL-RELATED"/>
    <property type="match status" value="1"/>
</dbReference>
<keyword evidence="15" id="KW-1185">Reference proteome</keyword>
<evidence type="ECO:0000256" key="1">
    <source>
        <dbReference type="ARBA" id="ARBA00001947"/>
    </source>
</evidence>
<sequence length="325" mass="35781">MPRIRHEHTRQRQDHSGQRLRNEHTIASSCEVRGRGYWTGQEVCVQIHPAARGTGVTLVRTDLMPENSSDKSQNHPRCNASVTHRIDASLRTNLVSGSAKFQMVEHLMAAISALEIDNCIVEIDGEEMPALDGSCLAFAEALSHAGLIIQASPKKALVIRDRLRVGSPTGWIEVVPSNKGELFFEYQLGFDDDTPIKAQSFSIELTPDRFIREVASARTFVTESQACKIRASGLAGHVSNTELLVIGDSGPIDNEYRFSNECARHKTLDLIGDLALAGVEIVGRFTSYRGGHILNGAMANALFDLAQTQQTQSRTTKLQSFRRTA</sequence>
<evidence type="ECO:0000313" key="15">
    <source>
        <dbReference type="Proteomes" id="UP000322699"/>
    </source>
</evidence>
<dbReference type="Gene3D" id="3.30.1700.10">
    <property type="entry name" value="lpxc deacetylase, domain 2"/>
    <property type="match status" value="1"/>
</dbReference>
<comment type="catalytic activity">
    <reaction evidence="11">
        <text>a UDP-3-O-[(3R)-3-hydroxyacyl]-N-acetyl-alpha-D-glucosamine + H2O = a UDP-3-O-[(3R)-3-hydroxyacyl]-alpha-D-glucosamine + acetate</text>
        <dbReference type="Rhea" id="RHEA:67816"/>
        <dbReference type="ChEBI" id="CHEBI:15377"/>
        <dbReference type="ChEBI" id="CHEBI:30089"/>
        <dbReference type="ChEBI" id="CHEBI:137740"/>
        <dbReference type="ChEBI" id="CHEBI:173225"/>
        <dbReference type="EC" id="3.5.1.108"/>
    </reaction>
</comment>